<gene>
    <name evidence="2" type="ORF">JCM19237_3140</name>
</gene>
<dbReference type="Proteomes" id="UP000029227">
    <property type="component" value="Unassembled WGS sequence"/>
</dbReference>
<evidence type="ECO:0000313" key="2">
    <source>
        <dbReference type="EMBL" id="GAL08601.1"/>
    </source>
</evidence>
<feature type="transmembrane region" description="Helical" evidence="1">
    <location>
        <begin position="6"/>
        <end position="27"/>
    </location>
</feature>
<reference evidence="2 3" key="1">
    <citation type="journal article" date="2014" name="Genome Announc.">
        <title>Draft Genome Sequences of Two Vibrionaceae Species, Vibrio ponticus C121 and Photobacterium aphoticum C119, Isolated as Coral Reef Microbiota.</title>
        <authorList>
            <person name="Al-saari N."/>
            <person name="Meirelles P.M."/>
            <person name="Mino S."/>
            <person name="Suda W."/>
            <person name="Oshima K."/>
            <person name="Hattori M."/>
            <person name="Ohkuma M."/>
            <person name="Thompson F.L."/>
            <person name="Gomez-Gil B."/>
            <person name="Sawabe T."/>
            <person name="Sawabe T."/>
        </authorList>
    </citation>
    <scope>NUCLEOTIDE SEQUENCE [LARGE SCALE GENOMIC DNA]</scope>
    <source>
        <strain evidence="2 3">JCM 19237</strain>
    </source>
</reference>
<comment type="caution">
    <text evidence="2">The sequence shown here is derived from an EMBL/GenBank/DDBJ whole genome shotgun (WGS) entry which is preliminary data.</text>
</comment>
<name>A0A090R0E2_9GAMM</name>
<organism evidence="2 3">
    <name type="scientific">Photobacterium aphoticum</name>
    <dbReference type="NCBI Taxonomy" id="754436"/>
    <lineage>
        <taxon>Bacteria</taxon>
        <taxon>Pseudomonadati</taxon>
        <taxon>Pseudomonadota</taxon>
        <taxon>Gammaproteobacteria</taxon>
        <taxon>Vibrionales</taxon>
        <taxon>Vibrionaceae</taxon>
        <taxon>Photobacterium</taxon>
    </lineage>
</organism>
<keyword evidence="1" id="KW-0472">Membrane</keyword>
<dbReference type="STRING" id="754436.JCM19237_3140"/>
<evidence type="ECO:0000313" key="3">
    <source>
        <dbReference type="Proteomes" id="UP000029227"/>
    </source>
</evidence>
<dbReference type="EMBL" id="BBMN01000028">
    <property type="protein sequence ID" value="GAL08601.1"/>
    <property type="molecule type" value="Genomic_DNA"/>
</dbReference>
<sequence length="38" mass="4218">MDIANYLNLFVFVVFARGLSAGVHLQLPLCYGNVLAMF</sequence>
<accession>A0A090R0E2</accession>
<dbReference type="AlphaFoldDB" id="A0A090R0E2"/>
<protein>
    <submittedName>
        <fullName evidence="2">Uncharacterized protein</fullName>
    </submittedName>
</protein>
<proteinExistence type="predicted"/>
<keyword evidence="1" id="KW-0812">Transmembrane</keyword>
<evidence type="ECO:0000256" key="1">
    <source>
        <dbReference type="SAM" id="Phobius"/>
    </source>
</evidence>
<keyword evidence="1" id="KW-1133">Transmembrane helix</keyword>